<keyword evidence="2" id="KW-0732">Signal</keyword>
<dbReference type="AlphaFoldDB" id="A0AAV9W3N6"/>
<evidence type="ECO:0000256" key="1">
    <source>
        <dbReference type="SAM" id="MobiDB-lite"/>
    </source>
</evidence>
<name>A0AAV9W3N6_9PEZI</name>
<feature type="chain" id="PRO_5043754365" evidence="2">
    <location>
        <begin position="22"/>
        <end position="688"/>
    </location>
</feature>
<protein>
    <submittedName>
        <fullName evidence="3">Uncharacterized protein</fullName>
    </submittedName>
</protein>
<feature type="region of interest" description="Disordered" evidence="1">
    <location>
        <begin position="257"/>
        <end position="347"/>
    </location>
</feature>
<dbReference type="EMBL" id="JAVHJL010000007">
    <property type="protein sequence ID" value="KAK6500346.1"/>
    <property type="molecule type" value="Genomic_DNA"/>
</dbReference>
<evidence type="ECO:0000313" key="3">
    <source>
        <dbReference type="EMBL" id="KAK6500346.1"/>
    </source>
</evidence>
<keyword evidence="4" id="KW-1185">Reference proteome</keyword>
<dbReference type="Proteomes" id="UP001370758">
    <property type="component" value="Unassembled WGS sequence"/>
</dbReference>
<feature type="compositionally biased region" description="Low complexity" evidence="1">
    <location>
        <begin position="257"/>
        <end position="312"/>
    </location>
</feature>
<proteinExistence type="predicted"/>
<organism evidence="3 4">
    <name type="scientific">Arthrobotrys musiformis</name>
    <dbReference type="NCBI Taxonomy" id="47236"/>
    <lineage>
        <taxon>Eukaryota</taxon>
        <taxon>Fungi</taxon>
        <taxon>Dikarya</taxon>
        <taxon>Ascomycota</taxon>
        <taxon>Pezizomycotina</taxon>
        <taxon>Orbiliomycetes</taxon>
        <taxon>Orbiliales</taxon>
        <taxon>Orbiliaceae</taxon>
        <taxon>Arthrobotrys</taxon>
    </lineage>
</organism>
<accession>A0AAV9W3N6</accession>
<reference evidence="3 4" key="1">
    <citation type="submission" date="2023-08" db="EMBL/GenBank/DDBJ databases">
        <authorList>
            <person name="Palmer J.M."/>
        </authorList>
    </citation>
    <scope>NUCLEOTIDE SEQUENCE [LARGE SCALE GENOMIC DNA]</scope>
    <source>
        <strain evidence="3 4">TWF481</strain>
    </source>
</reference>
<comment type="caution">
    <text evidence="3">The sequence shown here is derived from an EMBL/GenBank/DDBJ whole genome shotgun (WGS) entry which is preliminary data.</text>
</comment>
<feature type="signal peptide" evidence="2">
    <location>
        <begin position="1"/>
        <end position="21"/>
    </location>
</feature>
<evidence type="ECO:0000256" key="2">
    <source>
        <dbReference type="SAM" id="SignalP"/>
    </source>
</evidence>
<gene>
    <name evidence="3" type="ORF">TWF481_010690</name>
</gene>
<evidence type="ECO:0000313" key="4">
    <source>
        <dbReference type="Proteomes" id="UP001370758"/>
    </source>
</evidence>
<sequence length="688" mass="71961">MVTRMMPAIFIFAWLVVRACGQLTSLTGDCGEQNLNTWDVSVSATSTVTSFVTVSASGTITSFYNCFNQLPFCSAVYFGTNAGSLTSPQPSGATAVPSVGQPVTLSVTGSDGIPLAAELSASGQLLLVDASASTNATVLFADENGFLRVYNDPSLVLFLGSWTSSRAGRFGRRQSTDGVSQIQSINETDLTSSDKAGNFSFGSTGAIQLNVDGVENNFYKSDTTGETQLYTADEGVDPGSEFDGVTVVPVIQDDLPSFSSSSSSAASSTTSSQDSSSSTGVDTSSSSRQQTTTTSESESTTGTASSETASETTSEDATTDAEGSTTSEDSSVTDTSGSSTTAFTGSCPTDTANPTVFASITGDGYEAVRDVISVGGAFYTCWCSSFLNLFAASRTIQVTSTLLDLSTLTSTTVIVEEETSITSSVTGVIRATTTSYVPWPSRTRRRIPRQESISTPDILTRFAASNITAGCNIMVSYPSQSTIEEVTTVTGSESTTVILDETTTTTTTETTEFYMSTSTSVIVATPSSYSGTLGWRRGSGSLSYLEDGTISNSIFELEVSTAPAGQFTLDDTGRLVFPITDSGTTTNWYATAPTLSGSTPVTLKFATEATVASNGWEYIGFFPDRNTVILDSSQSAGGYNGFALCIFSGSTAEILVLTVDDARPSDATYCDYRAIEAVDNGESKRGHE</sequence>
<feature type="compositionally biased region" description="Low complexity" evidence="1">
    <location>
        <begin position="320"/>
        <end position="346"/>
    </location>
</feature>